<dbReference type="InterPro" id="IPR036047">
    <property type="entry name" value="F-box-like_dom_sf"/>
</dbReference>
<name>A0A9P5YZX5_9AGAR</name>
<feature type="coiled-coil region" evidence="1">
    <location>
        <begin position="34"/>
        <end position="61"/>
    </location>
</feature>
<dbReference type="Proteomes" id="UP000807469">
    <property type="component" value="Unassembled WGS sequence"/>
</dbReference>
<gene>
    <name evidence="3" type="ORF">BDN70DRAFT_922821</name>
</gene>
<dbReference type="Gene3D" id="3.80.10.10">
    <property type="entry name" value="Ribonuclease Inhibitor"/>
    <property type="match status" value="1"/>
</dbReference>
<dbReference type="Pfam" id="PF12937">
    <property type="entry name" value="F-box-like"/>
    <property type="match status" value="1"/>
</dbReference>
<dbReference type="AlphaFoldDB" id="A0A9P5YZX5"/>
<reference evidence="3" key="1">
    <citation type="submission" date="2020-11" db="EMBL/GenBank/DDBJ databases">
        <authorList>
            <consortium name="DOE Joint Genome Institute"/>
            <person name="Ahrendt S."/>
            <person name="Riley R."/>
            <person name="Andreopoulos W."/>
            <person name="Labutti K."/>
            <person name="Pangilinan J."/>
            <person name="Ruiz-Duenas F.J."/>
            <person name="Barrasa J.M."/>
            <person name="Sanchez-Garcia M."/>
            <person name="Camarero S."/>
            <person name="Miyauchi S."/>
            <person name="Serrano A."/>
            <person name="Linde D."/>
            <person name="Babiker R."/>
            <person name="Drula E."/>
            <person name="Ayuso-Fernandez I."/>
            <person name="Pacheco R."/>
            <person name="Padilla G."/>
            <person name="Ferreira P."/>
            <person name="Barriuso J."/>
            <person name="Kellner H."/>
            <person name="Castanera R."/>
            <person name="Alfaro M."/>
            <person name="Ramirez L."/>
            <person name="Pisabarro A.G."/>
            <person name="Kuo A."/>
            <person name="Tritt A."/>
            <person name="Lipzen A."/>
            <person name="He G."/>
            <person name="Yan M."/>
            <person name="Ng V."/>
            <person name="Cullen D."/>
            <person name="Martin F."/>
            <person name="Rosso M.-N."/>
            <person name="Henrissat B."/>
            <person name="Hibbett D."/>
            <person name="Martinez A.T."/>
            <person name="Grigoriev I.V."/>
        </authorList>
    </citation>
    <scope>NUCLEOTIDE SEQUENCE</scope>
    <source>
        <strain evidence="3">CIRM-BRFM 674</strain>
    </source>
</reference>
<dbReference type="InterPro" id="IPR001810">
    <property type="entry name" value="F-box_dom"/>
</dbReference>
<evidence type="ECO:0000256" key="1">
    <source>
        <dbReference type="SAM" id="Coils"/>
    </source>
</evidence>
<feature type="domain" description="F-box" evidence="2">
    <location>
        <begin position="81"/>
        <end position="135"/>
    </location>
</feature>
<dbReference type="SUPFAM" id="SSF81383">
    <property type="entry name" value="F-box domain"/>
    <property type="match status" value="1"/>
</dbReference>
<keyword evidence="1" id="KW-0175">Coiled coil</keyword>
<dbReference type="EMBL" id="MU155271">
    <property type="protein sequence ID" value="KAF9477125.1"/>
    <property type="molecule type" value="Genomic_DNA"/>
</dbReference>
<comment type="caution">
    <text evidence="3">The sequence shown here is derived from an EMBL/GenBank/DDBJ whole genome shotgun (WGS) entry which is preliminary data.</text>
</comment>
<sequence length="583" mass="66197">MTYCTMPFISPFTDVLRSNFFPSPLEIGAINQELADKSFQLDALSDELKHLQEQLDAKMAALDVLTSSIDDHLRLLTPFRGLPDDILGEIFACCLPTRHGAIMHRNEPPLVLGYVCKRWRSVAYNMPRLWKTLHIVIPKAPEFEGPIDEDIRTELNLTFNRYMSEHQTGLAAWLARSKSCALSVSMHDLDHSWSSHRLSPPALSYFGTIFGVASRIRHLEIDVNQRATSGYVAALPATMFPNLSSLSITFTARLENHNLINSWKNASIFKASRLKWLSLLQFPHSFDNINIDWSNLTLIVAMGLTSNVRKVDVYDALTIFTNCPRLNECDIEIAHSRTAPTTYPSFHLKYLHTLSIVSDCKQLGDLFQGADIPNLQYLRFHSRIIPSYHLRSPLLVILSRPSMRLKLLAINIEFFTLSDLVDCFQLVPWLKQFSHDGHLEHSPLYTLQYHMPVVPKMVSALLHILTPAANHPLYLPNLTSINIEIVKSKMIVTDMEILNFVRGRLEGGSKFAVYIRGLPISARGRTCVDFDAVMGDYIADRRLSLKLNYANPHEADTLTYPHRAWHYHHLEASSPSVVGVLYL</sequence>
<protein>
    <recommendedName>
        <fullName evidence="2">F-box domain-containing protein</fullName>
    </recommendedName>
</protein>
<proteinExistence type="predicted"/>
<evidence type="ECO:0000259" key="2">
    <source>
        <dbReference type="Pfam" id="PF12937"/>
    </source>
</evidence>
<dbReference type="InterPro" id="IPR032675">
    <property type="entry name" value="LRR_dom_sf"/>
</dbReference>
<evidence type="ECO:0000313" key="3">
    <source>
        <dbReference type="EMBL" id="KAF9477125.1"/>
    </source>
</evidence>
<dbReference type="OrthoDB" id="3248197at2759"/>
<keyword evidence="4" id="KW-1185">Reference proteome</keyword>
<accession>A0A9P5YZX5</accession>
<evidence type="ECO:0000313" key="4">
    <source>
        <dbReference type="Proteomes" id="UP000807469"/>
    </source>
</evidence>
<organism evidence="3 4">
    <name type="scientific">Pholiota conissans</name>
    <dbReference type="NCBI Taxonomy" id="109636"/>
    <lineage>
        <taxon>Eukaryota</taxon>
        <taxon>Fungi</taxon>
        <taxon>Dikarya</taxon>
        <taxon>Basidiomycota</taxon>
        <taxon>Agaricomycotina</taxon>
        <taxon>Agaricomycetes</taxon>
        <taxon>Agaricomycetidae</taxon>
        <taxon>Agaricales</taxon>
        <taxon>Agaricineae</taxon>
        <taxon>Strophariaceae</taxon>
        <taxon>Pholiota</taxon>
    </lineage>
</organism>